<dbReference type="RefSeq" id="WP_203711274.1">
    <property type="nucleotide sequence ID" value="NZ_BONE01000007.1"/>
</dbReference>
<keyword evidence="2" id="KW-1185">Reference proteome</keyword>
<reference evidence="1 2" key="1">
    <citation type="submission" date="2021-01" db="EMBL/GenBank/DDBJ databases">
        <title>Whole genome shotgun sequence of Asanoa siamensis NBRC 107932.</title>
        <authorList>
            <person name="Komaki H."/>
            <person name="Tamura T."/>
        </authorList>
    </citation>
    <scope>NUCLEOTIDE SEQUENCE [LARGE SCALE GENOMIC DNA]</scope>
    <source>
        <strain evidence="1 2">NBRC 107932</strain>
    </source>
</reference>
<name>A0ABQ4CKI1_9ACTN</name>
<accession>A0ABQ4CKI1</accession>
<dbReference type="Proteomes" id="UP000604117">
    <property type="component" value="Unassembled WGS sequence"/>
</dbReference>
<dbReference type="SUPFAM" id="SSF82607">
    <property type="entry name" value="YbaB-like"/>
    <property type="match status" value="1"/>
</dbReference>
<organism evidence="1 2">
    <name type="scientific">Asanoa siamensis</name>
    <dbReference type="NCBI Taxonomy" id="926357"/>
    <lineage>
        <taxon>Bacteria</taxon>
        <taxon>Bacillati</taxon>
        <taxon>Actinomycetota</taxon>
        <taxon>Actinomycetes</taxon>
        <taxon>Micromonosporales</taxon>
        <taxon>Micromonosporaceae</taxon>
        <taxon>Asanoa</taxon>
    </lineage>
</organism>
<evidence type="ECO:0008006" key="3">
    <source>
        <dbReference type="Google" id="ProtNLM"/>
    </source>
</evidence>
<gene>
    <name evidence="1" type="ORF">Asi02nite_13250</name>
</gene>
<sequence>MTDPHALAESLRGLVDDPAALQHRLRTVIESVHTESFTGTALSGGVVATVDGLGALRSIEIATTTKRTTDNLTLGDAVTSAVHAAEQTARTALVSRVLESALTARYGAVIDAARIRRFLPD</sequence>
<dbReference type="Pfam" id="PF02575">
    <property type="entry name" value="YbaB_DNA_bd"/>
    <property type="match status" value="1"/>
</dbReference>
<evidence type="ECO:0000313" key="1">
    <source>
        <dbReference type="EMBL" id="GIF71807.1"/>
    </source>
</evidence>
<evidence type="ECO:0000313" key="2">
    <source>
        <dbReference type="Proteomes" id="UP000604117"/>
    </source>
</evidence>
<comment type="caution">
    <text evidence="1">The sequence shown here is derived from an EMBL/GenBank/DDBJ whole genome shotgun (WGS) entry which is preliminary data.</text>
</comment>
<dbReference type="InterPro" id="IPR036894">
    <property type="entry name" value="YbaB-like_sf"/>
</dbReference>
<proteinExistence type="predicted"/>
<dbReference type="EMBL" id="BONE01000007">
    <property type="protein sequence ID" value="GIF71807.1"/>
    <property type="molecule type" value="Genomic_DNA"/>
</dbReference>
<dbReference type="Gene3D" id="3.30.1310.10">
    <property type="entry name" value="Nucleoid-associated protein YbaB-like domain"/>
    <property type="match status" value="1"/>
</dbReference>
<protein>
    <recommendedName>
        <fullName evidence="3">YbaB/EbfC DNA-binding family protein</fullName>
    </recommendedName>
</protein>
<dbReference type="InterPro" id="IPR004401">
    <property type="entry name" value="YbaB/EbfC"/>
</dbReference>